<name>A0A7X9ZSN3_9SPHN</name>
<dbReference type="Gene3D" id="3.30.1200.10">
    <property type="entry name" value="YggU-like"/>
    <property type="match status" value="1"/>
</dbReference>
<dbReference type="InterPro" id="IPR036591">
    <property type="entry name" value="YggU-like_sf"/>
</dbReference>
<dbReference type="InterPro" id="IPR003746">
    <property type="entry name" value="DUF167"/>
</dbReference>
<gene>
    <name evidence="3" type="ORF">HHL08_06140</name>
</gene>
<comment type="caution">
    <text evidence="3">The sequence shown here is derived from an EMBL/GenBank/DDBJ whole genome shotgun (WGS) entry which is preliminary data.</text>
</comment>
<organism evidence="3 4">
    <name type="scientific">Sphingobium psychrophilum</name>
    <dbReference type="NCBI Taxonomy" id="2728834"/>
    <lineage>
        <taxon>Bacteria</taxon>
        <taxon>Pseudomonadati</taxon>
        <taxon>Pseudomonadota</taxon>
        <taxon>Alphaproteobacteria</taxon>
        <taxon>Sphingomonadales</taxon>
        <taxon>Sphingomonadaceae</taxon>
        <taxon>Sphingobium</taxon>
    </lineage>
</organism>
<dbReference type="Pfam" id="PF02594">
    <property type="entry name" value="DUF167"/>
    <property type="match status" value="1"/>
</dbReference>
<evidence type="ECO:0000313" key="3">
    <source>
        <dbReference type="EMBL" id="NML09731.1"/>
    </source>
</evidence>
<dbReference type="HAMAP" id="MF_00634">
    <property type="entry name" value="UPF0235"/>
    <property type="match status" value="1"/>
</dbReference>
<reference evidence="3 4" key="1">
    <citation type="submission" date="2020-04" db="EMBL/GenBank/DDBJ databases">
        <title>Sphingobium sp. AR-3-1 isolated from Arctic soil.</title>
        <authorList>
            <person name="Dahal R.H."/>
            <person name="Chaudhary D.K."/>
        </authorList>
    </citation>
    <scope>NUCLEOTIDE SEQUENCE [LARGE SCALE GENOMIC DNA]</scope>
    <source>
        <strain evidence="3 4">AR-3-1</strain>
    </source>
</reference>
<comment type="similarity">
    <text evidence="1 2">Belongs to the UPF0235 family.</text>
</comment>
<accession>A0A7X9ZSN3</accession>
<keyword evidence="4" id="KW-1185">Reference proteome</keyword>
<dbReference type="NCBIfam" id="TIGR00251">
    <property type="entry name" value="DUF167 family protein"/>
    <property type="match status" value="1"/>
</dbReference>
<protein>
    <recommendedName>
        <fullName evidence="2">UPF0235 protein HHL08_06140</fullName>
    </recommendedName>
</protein>
<dbReference type="SUPFAM" id="SSF69786">
    <property type="entry name" value="YggU-like"/>
    <property type="match status" value="1"/>
</dbReference>
<dbReference type="AlphaFoldDB" id="A0A7X9ZSN3"/>
<dbReference type="Proteomes" id="UP000519023">
    <property type="component" value="Unassembled WGS sequence"/>
</dbReference>
<evidence type="ECO:0000256" key="1">
    <source>
        <dbReference type="ARBA" id="ARBA00010364"/>
    </source>
</evidence>
<evidence type="ECO:0000313" key="4">
    <source>
        <dbReference type="Proteomes" id="UP000519023"/>
    </source>
</evidence>
<proteinExistence type="inferred from homology"/>
<sequence length="112" mass="12084">MTPAPTSVWTAAGDDLLIAVRLTPGAAKDAIGGCWVDERDAHWLSARVRAVPEKGRANIALIALLSKRLDWPRSAILLESGDTNRLKRLRIIGGGAAFARLTALLDTWVELT</sequence>
<dbReference type="SMART" id="SM01152">
    <property type="entry name" value="DUF167"/>
    <property type="match status" value="1"/>
</dbReference>
<evidence type="ECO:0000256" key="2">
    <source>
        <dbReference type="HAMAP-Rule" id="MF_00634"/>
    </source>
</evidence>
<dbReference type="EMBL" id="JABBFV010000003">
    <property type="protein sequence ID" value="NML09731.1"/>
    <property type="molecule type" value="Genomic_DNA"/>
</dbReference>